<name>A0ABR1BIT9_POLSC</name>
<proteinExistence type="predicted"/>
<gene>
    <name evidence="3" type="ORF">RUM44_013804</name>
</gene>
<dbReference type="Proteomes" id="UP001359485">
    <property type="component" value="Unassembled WGS sequence"/>
</dbReference>
<evidence type="ECO:0000313" key="3">
    <source>
        <dbReference type="EMBL" id="KAK6642081.1"/>
    </source>
</evidence>
<accession>A0ABR1BIT9</accession>
<evidence type="ECO:0000256" key="1">
    <source>
        <dbReference type="SAM" id="MobiDB-lite"/>
    </source>
</evidence>
<comment type="caution">
    <text evidence="3">The sequence shown here is derived from an EMBL/GenBank/DDBJ whole genome shotgun (WGS) entry which is preliminary data.</text>
</comment>
<feature type="compositionally biased region" description="Polar residues" evidence="1">
    <location>
        <begin position="409"/>
        <end position="418"/>
    </location>
</feature>
<organism evidence="3 4">
    <name type="scientific">Polyplax serrata</name>
    <name type="common">Common mouse louse</name>
    <dbReference type="NCBI Taxonomy" id="468196"/>
    <lineage>
        <taxon>Eukaryota</taxon>
        <taxon>Metazoa</taxon>
        <taxon>Ecdysozoa</taxon>
        <taxon>Arthropoda</taxon>
        <taxon>Hexapoda</taxon>
        <taxon>Insecta</taxon>
        <taxon>Pterygota</taxon>
        <taxon>Neoptera</taxon>
        <taxon>Paraneoptera</taxon>
        <taxon>Psocodea</taxon>
        <taxon>Troctomorpha</taxon>
        <taxon>Phthiraptera</taxon>
        <taxon>Anoplura</taxon>
        <taxon>Polyplacidae</taxon>
        <taxon>Polyplax</taxon>
    </lineage>
</organism>
<feature type="chain" id="PRO_5047167510" evidence="2">
    <location>
        <begin position="20"/>
        <end position="893"/>
    </location>
</feature>
<feature type="compositionally biased region" description="Polar residues" evidence="1">
    <location>
        <begin position="71"/>
        <end position="92"/>
    </location>
</feature>
<dbReference type="EMBL" id="JAWJWF010000001">
    <property type="protein sequence ID" value="KAK6642081.1"/>
    <property type="molecule type" value="Genomic_DNA"/>
</dbReference>
<evidence type="ECO:0000256" key="2">
    <source>
        <dbReference type="SAM" id="SignalP"/>
    </source>
</evidence>
<feature type="region of interest" description="Disordered" evidence="1">
    <location>
        <begin position="402"/>
        <end position="467"/>
    </location>
</feature>
<keyword evidence="2" id="KW-0732">Signal</keyword>
<feature type="signal peptide" evidence="2">
    <location>
        <begin position="1"/>
        <end position="19"/>
    </location>
</feature>
<keyword evidence="4" id="KW-1185">Reference proteome</keyword>
<sequence length="893" mass="99556">MYYTPKLFFFVVLIVCAFAAENSTVRVKPKVTRTSLHVARSLDPAASELFQVRAKNGEIATLIVKKRNGKNSPLTNITPENTSMAKNKTSEPVSREAKSHVVPPPVEIRSDVVYVKDEASQPKKKARQISTLTVEDGVPVIEGVREPDAPEDKFHTWRNAKVINGVLIPYKQSLNSQIPLKPVDGKKGTPEKQEVSVSSYFEAKEKPSMFTEEDAIKTQWKGLTESIPVYPKRPTESFKPIPLVFAGQDKNHAKIIEYINKINQKEILNRSKSGRSLGYGEQIPVNRRMDENVDENEEPIWVNTQPQEIWTEDGKIAVAERRMDSVPESNYNKDDRFVPIAPVQARLLQSQGISNYPTSSMYSTQPSRVSFEEGVRTPVLQYAHPELGAQPAKVEREIEDVELTKSRDSSLPSLTYFSNDPHADRSPYAYEPGLTSHSEDSLASTSTLDVSNSIGGTHEQDSLRRQSVRNIEFTTSVAETSSINPDEIDITESPNRVNKAAYFQDGYGKGGENYVQSYQTFAYPEKYSMTKEDYYKWKMSGMSYGNNPNSGTYYIRIPDNRPLWEKITDSIKETVQSGVESMKEITRPVMEPLVEATQRISENLGLPEATAKISNTLGLNQGTGMRTALQEKIGAAASSSPVLLPALGLVGAGAALGLGAVAVGRLLDVNVNLLKRSQDGEDPAPELSQQRALDAIYGAHNGTNGNSSVALSDDNRSGKFLPIQNNHREKENKNEFKRLIDESGIEELEKFHFDLNENSSETKSRRRSLVSKKEEQDANEEYLTKIQTTGIDDLDELSAKLSELENRPNSWRNVPCTQKIFCEVLAKQSANVIRKLNSQLNTVPMLICQAIAFMSKRNTCPYVMNGKNSKFQVQYLSKGIQTDRLAANMASTC</sequence>
<feature type="region of interest" description="Disordered" evidence="1">
    <location>
        <begin position="703"/>
        <end position="728"/>
    </location>
</feature>
<feature type="compositionally biased region" description="Polar residues" evidence="1">
    <location>
        <begin position="441"/>
        <end position="455"/>
    </location>
</feature>
<protein>
    <submittedName>
        <fullName evidence="3">Uncharacterized protein</fullName>
    </submittedName>
</protein>
<evidence type="ECO:0000313" key="4">
    <source>
        <dbReference type="Proteomes" id="UP001359485"/>
    </source>
</evidence>
<feature type="region of interest" description="Disordered" evidence="1">
    <location>
        <begin position="71"/>
        <end position="101"/>
    </location>
</feature>
<reference evidence="3 4" key="1">
    <citation type="submission" date="2023-09" db="EMBL/GenBank/DDBJ databases">
        <title>Genomes of two closely related lineages of the louse Polyplax serrata with different host specificities.</title>
        <authorList>
            <person name="Martinu J."/>
            <person name="Tarabai H."/>
            <person name="Stefka J."/>
            <person name="Hypsa V."/>
        </authorList>
    </citation>
    <scope>NUCLEOTIDE SEQUENCE [LARGE SCALE GENOMIC DNA]</scope>
    <source>
        <strain evidence="3">98ZLc_SE</strain>
    </source>
</reference>